<evidence type="ECO:0000256" key="1">
    <source>
        <dbReference type="SAM" id="Phobius"/>
    </source>
</evidence>
<keyword evidence="1" id="KW-0472">Membrane</keyword>
<gene>
    <name evidence="2" type="ORF">M427DRAFT_333374</name>
</gene>
<feature type="transmembrane region" description="Helical" evidence="1">
    <location>
        <begin position="21"/>
        <end position="44"/>
    </location>
</feature>
<protein>
    <submittedName>
        <fullName evidence="2">Uncharacterized protein</fullName>
    </submittedName>
</protein>
<reference evidence="2 3" key="1">
    <citation type="journal article" date="2015" name="Genome Biol. Evol.">
        <title>Phylogenomic analyses indicate that early fungi evolved digesting cell walls of algal ancestors of land plants.</title>
        <authorList>
            <person name="Chang Y."/>
            <person name="Wang S."/>
            <person name="Sekimoto S."/>
            <person name="Aerts A.L."/>
            <person name="Choi C."/>
            <person name="Clum A."/>
            <person name="LaButti K.M."/>
            <person name="Lindquist E.A."/>
            <person name="Yee Ngan C."/>
            <person name="Ohm R.A."/>
            <person name="Salamov A.A."/>
            <person name="Grigoriev I.V."/>
            <person name="Spatafora J.W."/>
            <person name="Berbee M.L."/>
        </authorList>
    </citation>
    <scope>NUCLEOTIDE SEQUENCE [LARGE SCALE GENOMIC DNA]</scope>
    <source>
        <strain evidence="2 3">JEL478</strain>
    </source>
</reference>
<sequence>MKSIKAIRISTPRDAYNGERITGALVVVSFTSATALVFQLYIIIVQLKPASCRPSGERFYLQ</sequence>
<keyword evidence="1" id="KW-1133">Transmembrane helix</keyword>
<dbReference type="EMBL" id="KQ965765">
    <property type="protein sequence ID" value="KXS15003.1"/>
    <property type="molecule type" value="Genomic_DNA"/>
</dbReference>
<evidence type="ECO:0000313" key="3">
    <source>
        <dbReference type="Proteomes" id="UP000070544"/>
    </source>
</evidence>
<dbReference type="Proteomes" id="UP000070544">
    <property type="component" value="Unassembled WGS sequence"/>
</dbReference>
<proteinExistence type="predicted"/>
<keyword evidence="1" id="KW-0812">Transmembrane</keyword>
<organism evidence="2 3">
    <name type="scientific">Gonapodya prolifera (strain JEL478)</name>
    <name type="common">Monoblepharis prolifera</name>
    <dbReference type="NCBI Taxonomy" id="1344416"/>
    <lineage>
        <taxon>Eukaryota</taxon>
        <taxon>Fungi</taxon>
        <taxon>Fungi incertae sedis</taxon>
        <taxon>Chytridiomycota</taxon>
        <taxon>Chytridiomycota incertae sedis</taxon>
        <taxon>Monoblepharidomycetes</taxon>
        <taxon>Monoblepharidales</taxon>
        <taxon>Gonapodyaceae</taxon>
        <taxon>Gonapodya</taxon>
    </lineage>
</organism>
<accession>A0A139AF05</accession>
<name>A0A139AF05_GONPJ</name>
<keyword evidence="3" id="KW-1185">Reference proteome</keyword>
<evidence type="ECO:0000313" key="2">
    <source>
        <dbReference type="EMBL" id="KXS15003.1"/>
    </source>
</evidence>
<dbReference type="AlphaFoldDB" id="A0A139AF05"/>